<comment type="caution">
    <text evidence="2">The sequence shown here is derived from an EMBL/GenBank/DDBJ whole genome shotgun (WGS) entry which is preliminary data.</text>
</comment>
<feature type="transmembrane region" description="Helical" evidence="1">
    <location>
        <begin position="104"/>
        <end position="122"/>
    </location>
</feature>
<protein>
    <recommendedName>
        <fullName evidence="4">DUF2254 domain-containing protein</fullName>
    </recommendedName>
</protein>
<evidence type="ECO:0000256" key="1">
    <source>
        <dbReference type="SAM" id="Phobius"/>
    </source>
</evidence>
<feature type="transmembrane region" description="Helical" evidence="1">
    <location>
        <begin position="16"/>
        <end position="38"/>
    </location>
</feature>
<keyword evidence="1" id="KW-0472">Membrane</keyword>
<dbReference type="AlphaFoldDB" id="A0A094J042"/>
<dbReference type="eggNOG" id="COG4325">
    <property type="taxonomic scope" value="Bacteria"/>
</dbReference>
<organism evidence="2 3">
    <name type="scientific">Pseudidiomarina salinarum</name>
    <dbReference type="NCBI Taxonomy" id="435908"/>
    <lineage>
        <taxon>Bacteria</taxon>
        <taxon>Pseudomonadati</taxon>
        <taxon>Pseudomonadota</taxon>
        <taxon>Gammaproteobacteria</taxon>
        <taxon>Alteromonadales</taxon>
        <taxon>Idiomarinaceae</taxon>
        <taxon>Pseudidiomarina</taxon>
    </lineage>
</organism>
<dbReference type="Proteomes" id="UP000054363">
    <property type="component" value="Unassembled WGS sequence"/>
</dbReference>
<dbReference type="InterPro" id="IPR018723">
    <property type="entry name" value="DUF2254_membrane"/>
</dbReference>
<keyword evidence="1" id="KW-1133">Transmembrane helix</keyword>
<keyword evidence="1" id="KW-0812">Transmembrane</keyword>
<accession>A0A094J042</accession>
<name>A0A094J042_9GAMM</name>
<keyword evidence="3" id="KW-1185">Reference proteome</keyword>
<feature type="transmembrane region" description="Helical" evidence="1">
    <location>
        <begin position="134"/>
        <end position="154"/>
    </location>
</feature>
<feature type="transmembrane region" description="Helical" evidence="1">
    <location>
        <begin position="58"/>
        <end position="83"/>
    </location>
</feature>
<evidence type="ECO:0008006" key="4">
    <source>
        <dbReference type="Google" id="ProtNLM"/>
    </source>
</evidence>
<reference evidence="2 3" key="1">
    <citation type="submission" date="2014-06" db="EMBL/GenBank/DDBJ databases">
        <title>The draft genome sequence of Idiomarina salinarum ISL-52.</title>
        <authorList>
            <person name="Du J."/>
            <person name="Shao Z."/>
        </authorList>
    </citation>
    <scope>NUCLEOTIDE SEQUENCE [LARGE SCALE GENOMIC DNA]</scope>
    <source>
        <strain evidence="2 3">ISL-52</strain>
    </source>
</reference>
<dbReference type="RefSeq" id="WP_034773753.1">
    <property type="nucleotide sequence ID" value="NZ_JPER01000001.1"/>
</dbReference>
<gene>
    <name evidence="2" type="ORF">IDSA_01545</name>
</gene>
<dbReference type="EMBL" id="JPER01000001">
    <property type="protein sequence ID" value="KFZ31429.1"/>
    <property type="molecule type" value="Genomic_DNA"/>
</dbReference>
<evidence type="ECO:0000313" key="2">
    <source>
        <dbReference type="EMBL" id="KFZ31429.1"/>
    </source>
</evidence>
<proteinExistence type="predicted"/>
<dbReference type="OrthoDB" id="2955631at2"/>
<dbReference type="Pfam" id="PF10011">
    <property type="entry name" value="DUF2254"/>
    <property type="match status" value="1"/>
</dbReference>
<evidence type="ECO:0000313" key="3">
    <source>
        <dbReference type="Proteomes" id="UP000054363"/>
    </source>
</evidence>
<sequence>MTSRYIWQLHELFKKVWVRVISFTLLALLSVVLARVLAPYLPEAVALQIGEKTVEDMLSILTSSMLAVTTFSLAIAVSAFAAATESATPRATILLQEDRTTQNVLATFLGAFLFGLVGLIALHAELYNEAGKVVVFLFTAAVIGLVVVALIRWIGHLMEFGRMGDTLDRVEKAAAASLNERLENPFLGGRPLTEPVPDDCVAVVSTETGYVQHIDMQELQKCADKLDTKIYVRCLPGTFVHRGRVLLSVAAAEVKDQAADAMRRAVTTGSHRTFEGDPRFGLIVMTEIASKALSPAVNDPGTAIDVLGRLTRILSDWRDRPDAEVRFSRLIVPPITVQDVFEDAFRPIARDGAAFVEVQIRLQKTLAALAEVVPEVFTVPARKMAQDALERARASSLMAADMAAIQAASVKRGG</sequence>